<dbReference type="Gene3D" id="2.60.120.950">
    <property type="entry name" value="Circovirus capsid protein"/>
    <property type="match status" value="1"/>
</dbReference>
<evidence type="ECO:0000256" key="1">
    <source>
        <dbReference type="ARBA" id="ARBA00010301"/>
    </source>
</evidence>
<evidence type="ECO:0000256" key="3">
    <source>
        <dbReference type="SAM" id="MobiDB-lite"/>
    </source>
</evidence>
<name>A0A2K9LSV4_9VIRU</name>
<dbReference type="InterPro" id="IPR003383">
    <property type="entry name" value="Circovirus_capsid"/>
</dbReference>
<comment type="similarity">
    <text evidence="1">Belongs to the circoviridae capsid protein family.</text>
</comment>
<organism evidence="4">
    <name type="scientific">uncultured virus</name>
    <dbReference type="NCBI Taxonomy" id="340016"/>
    <lineage>
        <taxon>Viruses</taxon>
        <taxon>environmental samples</taxon>
    </lineage>
</organism>
<dbReference type="Pfam" id="PF02443">
    <property type="entry name" value="Circo_capsid"/>
    <property type="match status" value="1"/>
</dbReference>
<comment type="subunit">
    <text evidence="2">Homomultimer. Assembles in the nucleus, presumably in an immature form, then migrates to the cytoplasm once assembled as mature virion. Interacts with Rep; this interaction relocates Rep into the nucleus.</text>
</comment>
<sequence>MPSRSVSRGRKRRRSSSRGSGMYAMATSSRSVSRGTASGMRRARMRGSRVRSLNTHAFTRYGAAGTLLCSGLQASNDFQFTFQNILGYTEFTPLCDRYMITKVVLTFQLVTNPDSSNSLNAAAVTQPTNWFPKMWYIRDYDGGTAETIDTIKERVGVKCKILQPNKIFKVVIKPRVLVQTYRTSTTTGYAPKRLFLDISAVDIPHYGLKTVIDTNNNDPIDAYPFVVRFEQKFYFTIKDIR</sequence>
<protein>
    <submittedName>
        <fullName evidence="4">Rep</fullName>
    </submittedName>
</protein>
<feature type="compositionally biased region" description="Basic residues" evidence="3">
    <location>
        <begin position="7"/>
        <end position="16"/>
    </location>
</feature>
<feature type="region of interest" description="Disordered" evidence="3">
    <location>
        <begin position="1"/>
        <end position="46"/>
    </location>
</feature>
<gene>
    <name evidence="4" type="primary">Rep</name>
</gene>
<proteinExistence type="inferred from homology"/>
<reference evidence="4" key="1">
    <citation type="submission" date="2017-01" db="EMBL/GenBank/DDBJ databases">
        <title>High-throughput sequencing uncovers low homogeneity in the biogeography of single-stranded DNA viruses.</title>
        <authorList>
            <person name="Pearson V.M."/>
            <person name="Rokyta D.R."/>
        </authorList>
    </citation>
    <scope>NUCLEOTIDE SEQUENCE</scope>
</reference>
<dbReference type="EMBL" id="KY487949">
    <property type="protein sequence ID" value="AUM61966.1"/>
    <property type="molecule type" value="Genomic_DNA"/>
</dbReference>
<accession>A0A2K9LSV4</accession>
<evidence type="ECO:0000313" key="4">
    <source>
        <dbReference type="EMBL" id="AUM61966.1"/>
    </source>
</evidence>
<dbReference type="GO" id="GO:0019069">
    <property type="term" value="P:viral capsid assembly"/>
    <property type="evidence" value="ECO:0007669"/>
    <property type="project" value="InterPro"/>
</dbReference>
<evidence type="ECO:0000256" key="2">
    <source>
        <dbReference type="ARBA" id="ARBA00046863"/>
    </source>
</evidence>
<dbReference type="InterPro" id="IPR038652">
    <property type="entry name" value="Circovirus_capsid_sf"/>
</dbReference>